<organism evidence="2 3">
    <name type="scientific">Hyphomicrobium nitrativorans NL23</name>
    <dbReference type="NCBI Taxonomy" id="1029756"/>
    <lineage>
        <taxon>Bacteria</taxon>
        <taxon>Pseudomonadati</taxon>
        <taxon>Pseudomonadota</taxon>
        <taxon>Alphaproteobacteria</taxon>
        <taxon>Hyphomicrobiales</taxon>
        <taxon>Hyphomicrobiaceae</taxon>
        <taxon>Hyphomicrobium</taxon>
    </lineage>
</organism>
<evidence type="ECO:0008006" key="4">
    <source>
        <dbReference type="Google" id="ProtNLM"/>
    </source>
</evidence>
<keyword evidence="1" id="KW-1133">Transmembrane helix</keyword>
<dbReference type="KEGG" id="hni:W911_05480"/>
<accession>V5SBV5</accession>
<reference evidence="2 3" key="1">
    <citation type="journal article" date="2014" name="Genome Announc.">
        <title>Complete Genome Sequence of Hyphomicrobium nitrativorans Strain NL23, a Denitrifying Bacterium Isolated from Biofilm of a Methanol-Fed Denitrification System Treating Seawater at the Montreal Biodome.</title>
        <authorList>
            <person name="Martineau C."/>
            <person name="Villeneuve C."/>
            <person name="Mauffrey F."/>
            <person name="Villemur R."/>
        </authorList>
    </citation>
    <scope>NUCLEOTIDE SEQUENCE [LARGE SCALE GENOMIC DNA]</scope>
    <source>
        <strain evidence="2">NL23</strain>
    </source>
</reference>
<dbReference type="Pfam" id="PF06170">
    <property type="entry name" value="DUF983"/>
    <property type="match status" value="1"/>
</dbReference>
<keyword evidence="1" id="KW-0472">Membrane</keyword>
<feature type="transmembrane region" description="Helical" evidence="1">
    <location>
        <begin position="89"/>
        <end position="111"/>
    </location>
</feature>
<dbReference type="OrthoDB" id="9799456at2"/>
<feature type="transmembrane region" description="Helical" evidence="1">
    <location>
        <begin position="63"/>
        <end position="83"/>
    </location>
</feature>
<evidence type="ECO:0000256" key="1">
    <source>
        <dbReference type="SAM" id="Phobius"/>
    </source>
</evidence>
<dbReference type="Proteomes" id="UP000018542">
    <property type="component" value="Chromosome"/>
</dbReference>
<keyword evidence="1" id="KW-0812">Transmembrane</keyword>
<dbReference type="EMBL" id="CP006912">
    <property type="protein sequence ID" value="AHB47967.1"/>
    <property type="molecule type" value="Genomic_DNA"/>
</dbReference>
<evidence type="ECO:0000313" key="3">
    <source>
        <dbReference type="Proteomes" id="UP000018542"/>
    </source>
</evidence>
<sequence length="132" mass="14615">MQSAKTTHDETARGGVSPLFSGLLARCPRCGTGPLFRNGLMLRSRCESCKLDYTFIDTGDGPAVFAILILGFVVLGLALFVEFRYEPPVWVHVLLWGVLTPLFAFVLLRFLKATLIALIWTNKAEEGRLAKD</sequence>
<proteinExistence type="predicted"/>
<evidence type="ECO:0000313" key="2">
    <source>
        <dbReference type="EMBL" id="AHB47967.1"/>
    </source>
</evidence>
<keyword evidence="3" id="KW-1185">Reference proteome</keyword>
<dbReference type="STRING" id="1029756.W911_05480"/>
<dbReference type="InterPro" id="IPR009325">
    <property type="entry name" value="DUF983"/>
</dbReference>
<dbReference type="HOGENOM" id="CLU_133751_0_0_5"/>
<protein>
    <recommendedName>
        <fullName evidence="4">DUF983 domain-containing protein</fullName>
    </recommendedName>
</protein>
<gene>
    <name evidence="2" type="ORF">W911_05480</name>
</gene>
<dbReference type="AlphaFoldDB" id="V5SBV5"/>
<name>V5SBV5_9HYPH</name>
<dbReference type="PATRIC" id="fig|1029756.8.peg.1153"/>